<dbReference type="RefSeq" id="WP_386098205.1">
    <property type="nucleotide sequence ID" value="NZ_JBHSAT010000004.1"/>
</dbReference>
<keyword evidence="2" id="KW-1185">Reference proteome</keyword>
<evidence type="ECO:0000313" key="1">
    <source>
        <dbReference type="EMBL" id="MFC3876882.1"/>
    </source>
</evidence>
<accession>A0ABV8AJP8</accession>
<organism evidence="1 2">
    <name type="scientific">Winogradskyella maritima</name>
    <dbReference type="NCBI Taxonomy" id="1517766"/>
    <lineage>
        <taxon>Bacteria</taxon>
        <taxon>Pseudomonadati</taxon>
        <taxon>Bacteroidota</taxon>
        <taxon>Flavobacteriia</taxon>
        <taxon>Flavobacteriales</taxon>
        <taxon>Flavobacteriaceae</taxon>
        <taxon>Winogradskyella</taxon>
    </lineage>
</organism>
<proteinExistence type="predicted"/>
<evidence type="ECO:0000313" key="2">
    <source>
        <dbReference type="Proteomes" id="UP001595812"/>
    </source>
</evidence>
<dbReference type="Proteomes" id="UP001595812">
    <property type="component" value="Unassembled WGS sequence"/>
</dbReference>
<dbReference type="PROSITE" id="PS51257">
    <property type="entry name" value="PROKAR_LIPOPROTEIN"/>
    <property type="match status" value="1"/>
</dbReference>
<dbReference type="EMBL" id="JBHSAT010000004">
    <property type="protein sequence ID" value="MFC3876882.1"/>
    <property type="molecule type" value="Genomic_DNA"/>
</dbReference>
<sequence length="342" mass="39622">MKNTFKLFSVLYVLTLFSCNVEPLDSLVAQEDDVIKVESRLFNLIERVAKDENSENAISCLEFIYPFTLFRYDATLLLQENYVITNDEQFVDVLSSLLENESISLSLPLNIRIDNGQSIVVYTYKDLNDRITACLNEDIIEYCKANLPSQNCIWNVENNETYDGSFFVFTNDGGVTYYYNEMTYLGNWTVYLMNNQVHLNINLQDNSDVSTFWNFDWMISIENNNSFTLENTNSTLNLLKECYDECSTSEIPICTTENLNPTVNLALFNACILFQNGIFDNTNYTITYHLNEEYANQNVNAISFNLELNLESTIIFYRIENSINDEIIVNSISFNKEYDCEL</sequence>
<protein>
    <submittedName>
        <fullName evidence="1">Uncharacterized protein</fullName>
    </submittedName>
</protein>
<reference evidence="2" key="1">
    <citation type="journal article" date="2019" name="Int. J. Syst. Evol. Microbiol.">
        <title>The Global Catalogue of Microorganisms (GCM) 10K type strain sequencing project: providing services to taxonomists for standard genome sequencing and annotation.</title>
        <authorList>
            <consortium name="The Broad Institute Genomics Platform"/>
            <consortium name="The Broad Institute Genome Sequencing Center for Infectious Disease"/>
            <person name="Wu L."/>
            <person name="Ma J."/>
        </authorList>
    </citation>
    <scope>NUCLEOTIDE SEQUENCE [LARGE SCALE GENOMIC DNA]</scope>
    <source>
        <strain evidence="2">CECT 8979</strain>
    </source>
</reference>
<name>A0ABV8AJP8_9FLAO</name>
<gene>
    <name evidence="1" type="ORF">ACFOSX_06520</name>
</gene>
<comment type="caution">
    <text evidence="1">The sequence shown here is derived from an EMBL/GenBank/DDBJ whole genome shotgun (WGS) entry which is preliminary data.</text>
</comment>